<evidence type="ECO:0000313" key="2">
    <source>
        <dbReference type="Proteomes" id="UP000837675"/>
    </source>
</evidence>
<dbReference type="EMBL" id="CAJVAF010000010">
    <property type="protein sequence ID" value="CAG7588725.1"/>
    <property type="molecule type" value="Genomic_DNA"/>
</dbReference>
<dbReference type="Proteomes" id="UP000837675">
    <property type="component" value="Unassembled WGS sequence"/>
</dbReference>
<evidence type="ECO:0000313" key="1">
    <source>
        <dbReference type="EMBL" id="CAG7588725.1"/>
    </source>
</evidence>
<dbReference type="AlphaFoldDB" id="A0A8S4BTD3"/>
<accession>A0A8S4BTD3</accession>
<organism evidence="1 2">
    <name type="scientific">Hyalomma marginatum</name>
    <dbReference type="NCBI Taxonomy" id="34627"/>
    <lineage>
        <taxon>Eukaryota</taxon>
        <taxon>Metazoa</taxon>
        <taxon>Ecdysozoa</taxon>
        <taxon>Arthropoda</taxon>
        <taxon>Chelicerata</taxon>
        <taxon>Arachnida</taxon>
        <taxon>Acari</taxon>
        <taxon>Parasitiformes</taxon>
        <taxon>Ixodida</taxon>
        <taxon>Ixodoidea</taxon>
        <taxon>Ixodidae</taxon>
        <taxon>Hyalomminae</taxon>
        <taxon>Hyalomma</taxon>
    </lineage>
</organism>
<keyword evidence="2" id="KW-1185">Reference proteome</keyword>
<protein>
    <submittedName>
        <fullName evidence="1">Twin-arginine translocase subunit TatB</fullName>
    </submittedName>
</protein>
<gene>
    <name evidence="1" type="ORF">MHYMCMPASI_00035</name>
</gene>
<name>A0A8S4BTD3_9ACAR</name>
<proteinExistence type="predicted"/>
<reference evidence="1" key="1">
    <citation type="submission" date="2021-06" db="EMBL/GenBank/DDBJ databases">
        <authorList>
            <person name="Nardi T."/>
            <person name="Nardi T."/>
        </authorList>
    </citation>
    <scope>NUCLEOTIDE SEQUENCE</scope>
</reference>
<sequence>MFDISLAELGVTSIVAIVVFGPQECLKALKYIRYIGMRCKKIISHYMHPIQEELRHVKDHLIDLEGEIQPTYDLEEIKKELNSLKKDGKRKTRKKNI</sequence>
<comment type="caution">
    <text evidence="1">The sequence shown here is derived from an EMBL/GenBank/DDBJ whole genome shotgun (WGS) entry which is preliminary data.</text>
</comment>